<dbReference type="Gene3D" id="1.10.390.10">
    <property type="entry name" value="Neutral Protease Domain 2"/>
    <property type="match status" value="1"/>
</dbReference>
<dbReference type="EC" id="3.4.11.-" evidence="9"/>
<dbReference type="Pfam" id="PF17900">
    <property type="entry name" value="Peptidase_M1_N"/>
    <property type="match status" value="1"/>
</dbReference>
<feature type="signal peptide" evidence="10">
    <location>
        <begin position="1"/>
        <end position="27"/>
    </location>
</feature>
<evidence type="ECO:0000256" key="7">
    <source>
        <dbReference type="ARBA" id="ARBA00022833"/>
    </source>
</evidence>
<comment type="similarity">
    <text evidence="2 9">Belongs to the peptidase M1 family.</text>
</comment>
<comment type="caution">
    <text evidence="14">The sequence shown here is derived from an EMBL/GenBank/DDBJ whole genome shotgun (WGS) entry which is preliminary data.</text>
</comment>
<dbReference type="Gene3D" id="1.25.50.20">
    <property type="match status" value="1"/>
</dbReference>
<dbReference type="Gene3D" id="2.60.40.1910">
    <property type="match status" value="1"/>
</dbReference>
<keyword evidence="4 9" id="KW-0645">Protease</keyword>
<dbReference type="GO" id="GO:0016787">
    <property type="term" value="F:hydrolase activity"/>
    <property type="evidence" value="ECO:0007669"/>
    <property type="project" value="UniProtKB-KW"/>
</dbReference>
<evidence type="ECO:0000256" key="1">
    <source>
        <dbReference type="ARBA" id="ARBA00000098"/>
    </source>
</evidence>
<keyword evidence="8 9" id="KW-0482">Metalloprotease</keyword>
<organism evidence="14 15">
    <name type="scientific">Massilia niabensis</name>
    <dbReference type="NCBI Taxonomy" id="544910"/>
    <lineage>
        <taxon>Bacteria</taxon>
        <taxon>Pseudomonadati</taxon>
        <taxon>Pseudomonadota</taxon>
        <taxon>Betaproteobacteria</taxon>
        <taxon>Burkholderiales</taxon>
        <taxon>Oxalobacteraceae</taxon>
        <taxon>Telluria group</taxon>
        <taxon>Massilia</taxon>
    </lineage>
</organism>
<protein>
    <recommendedName>
        <fullName evidence="9">Aminopeptidase</fullName>
        <ecNumber evidence="9">3.4.11.-</ecNumber>
    </recommendedName>
</protein>
<dbReference type="CDD" id="cd09601">
    <property type="entry name" value="M1_APN-Q_like"/>
    <property type="match status" value="1"/>
</dbReference>
<feature type="domain" description="ERAP1-like C-terminal" evidence="12">
    <location>
        <begin position="553"/>
        <end position="842"/>
    </location>
</feature>
<dbReference type="Pfam" id="PF11838">
    <property type="entry name" value="ERAP1_C"/>
    <property type="match status" value="1"/>
</dbReference>
<dbReference type="InterPro" id="IPR042097">
    <property type="entry name" value="Aminopeptidase_N-like_N_sf"/>
</dbReference>
<dbReference type="EMBL" id="JBHSMU010000016">
    <property type="protein sequence ID" value="MFC5462486.1"/>
    <property type="molecule type" value="Genomic_DNA"/>
</dbReference>
<dbReference type="SUPFAM" id="SSF63737">
    <property type="entry name" value="Leukotriene A4 hydrolase N-terminal domain"/>
    <property type="match status" value="1"/>
</dbReference>
<evidence type="ECO:0000313" key="14">
    <source>
        <dbReference type="EMBL" id="MFC5462486.1"/>
    </source>
</evidence>
<dbReference type="PRINTS" id="PR00756">
    <property type="entry name" value="ALADIPTASE"/>
</dbReference>
<evidence type="ECO:0000256" key="5">
    <source>
        <dbReference type="ARBA" id="ARBA00022723"/>
    </source>
</evidence>
<proteinExistence type="inferred from homology"/>
<dbReference type="PANTHER" id="PTHR11533:SF174">
    <property type="entry name" value="PUROMYCIN-SENSITIVE AMINOPEPTIDASE-RELATED"/>
    <property type="match status" value="1"/>
</dbReference>
<evidence type="ECO:0000259" key="12">
    <source>
        <dbReference type="Pfam" id="PF11838"/>
    </source>
</evidence>
<evidence type="ECO:0000256" key="3">
    <source>
        <dbReference type="ARBA" id="ARBA00022438"/>
    </source>
</evidence>
<evidence type="ECO:0000256" key="9">
    <source>
        <dbReference type="RuleBase" id="RU364040"/>
    </source>
</evidence>
<dbReference type="InterPro" id="IPR001930">
    <property type="entry name" value="Peptidase_M1"/>
</dbReference>
<comment type="catalytic activity">
    <reaction evidence="1">
        <text>Release of an N-terminal amino acid, Xaa-|-Yaa- from a peptide, amide or arylamide. Xaa is preferably Ala, but may be most amino acids including Pro (slow action). When a terminal hydrophobic residue is followed by a prolyl residue, the two may be released as an intact Xaa-Pro dipeptide.</text>
        <dbReference type="EC" id="3.4.11.2"/>
    </reaction>
</comment>
<evidence type="ECO:0000256" key="2">
    <source>
        <dbReference type="ARBA" id="ARBA00010136"/>
    </source>
</evidence>
<evidence type="ECO:0000259" key="13">
    <source>
        <dbReference type="Pfam" id="PF17900"/>
    </source>
</evidence>
<accession>A0ABW0LCA9</accession>
<dbReference type="Proteomes" id="UP001596050">
    <property type="component" value="Unassembled WGS sequence"/>
</dbReference>
<reference evidence="15" key="1">
    <citation type="journal article" date="2019" name="Int. J. Syst. Evol. Microbiol.">
        <title>The Global Catalogue of Microorganisms (GCM) 10K type strain sequencing project: providing services to taxonomists for standard genome sequencing and annotation.</title>
        <authorList>
            <consortium name="The Broad Institute Genomics Platform"/>
            <consortium name="The Broad Institute Genome Sequencing Center for Infectious Disease"/>
            <person name="Wu L."/>
            <person name="Ma J."/>
        </authorList>
    </citation>
    <scope>NUCLEOTIDE SEQUENCE [LARGE SCALE GENOMIC DNA]</scope>
    <source>
        <strain evidence="15">KACC 12649</strain>
    </source>
</reference>
<dbReference type="InterPro" id="IPR050344">
    <property type="entry name" value="Peptidase_M1_aminopeptidases"/>
</dbReference>
<gene>
    <name evidence="14" type="ORF">ACFPN5_22000</name>
</gene>
<evidence type="ECO:0000259" key="11">
    <source>
        <dbReference type="Pfam" id="PF01433"/>
    </source>
</evidence>
<feature type="domain" description="Peptidase M1 membrane alanine aminopeptidase" evidence="11">
    <location>
        <begin position="263"/>
        <end position="477"/>
    </location>
</feature>
<dbReference type="InterPro" id="IPR045357">
    <property type="entry name" value="Aminopeptidase_N-like_N"/>
</dbReference>
<keyword evidence="6 9" id="KW-0378">Hydrolase</keyword>
<name>A0ABW0LCA9_9BURK</name>
<feature type="domain" description="Aminopeptidase N-like N-terminal" evidence="13">
    <location>
        <begin position="45"/>
        <end position="227"/>
    </location>
</feature>
<dbReference type="Pfam" id="PF01433">
    <property type="entry name" value="Peptidase_M1"/>
    <property type="match status" value="1"/>
</dbReference>
<dbReference type="InterPro" id="IPR027268">
    <property type="entry name" value="Peptidase_M4/M1_CTD_sf"/>
</dbReference>
<dbReference type="Gene3D" id="2.60.40.1730">
    <property type="entry name" value="tricorn interacting facor f3 domain"/>
    <property type="match status" value="1"/>
</dbReference>
<evidence type="ECO:0000313" key="15">
    <source>
        <dbReference type="Proteomes" id="UP001596050"/>
    </source>
</evidence>
<keyword evidence="15" id="KW-1185">Reference proteome</keyword>
<keyword evidence="7 9" id="KW-0862">Zinc</keyword>
<keyword evidence="5 9" id="KW-0479">Metal-binding</keyword>
<keyword evidence="3 9" id="KW-0031">Aminopeptidase</keyword>
<dbReference type="InterPro" id="IPR024571">
    <property type="entry name" value="ERAP1-like_C_dom"/>
</dbReference>
<dbReference type="InterPro" id="IPR014782">
    <property type="entry name" value="Peptidase_M1_dom"/>
</dbReference>
<dbReference type="InterPro" id="IPR034016">
    <property type="entry name" value="M1_APN-typ"/>
</dbReference>
<dbReference type="SUPFAM" id="SSF55486">
    <property type="entry name" value="Metalloproteases ('zincins'), catalytic domain"/>
    <property type="match status" value="1"/>
</dbReference>
<evidence type="ECO:0000256" key="10">
    <source>
        <dbReference type="SAM" id="SignalP"/>
    </source>
</evidence>
<evidence type="ECO:0000256" key="4">
    <source>
        <dbReference type="ARBA" id="ARBA00022670"/>
    </source>
</evidence>
<comment type="cofactor">
    <cofactor evidence="9">
        <name>Zn(2+)</name>
        <dbReference type="ChEBI" id="CHEBI:29105"/>
    </cofactor>
    <text evidence="9">Binds 1 zinc ion per subunit.</text>
</comment>
<feature type="chain" id="PRO_5047107408" description="Aminopeptidase" evidence="10">
    <location>
        <begin position="28"/>
        <end position="881"/>
    </location>
</feature>
<dbReference type="RefSeq" id="WP_379785970.1">
    <property type="nucleotide sequence ID" value="NZ_JBHSMU010000016.1"/>
</dbReference>
<sequence>MRDKQALCGVAVTLALAAAFAPAAALAEAPFSFATTPGKLPKDIVPLLYDAHLVPNIADDTFSGQQSVEIEVLRATKRIVLNAANLAIDEATLLGPGKTRQALQPILDEKQETLAFELKSPLAPGRYTLALRFRGQINREGRGLFQVRYKAGGVDKKLVATTMEPSDARRMLPTWDEPAFRARFRLTVDVPASFKAYSNTPALKQEKLAGGLQRIAFAPTPKMPSYLVVLVAGEMERVTARQDGVEIGIVTTEGKLGATAFPLAATRDLLRYYNNYFGVPYPLAKLDQIAIPGGFNGAMENWGGIVYNEATLLYDPKKSPEDVKKLTFEVNAHEVAHQWFGNLVTMAWWDNLWLNEGFASWMASKATERFHPEWRPYLDGIVERESVLNLDARKTTHPIQTRIDNEEQAAGAFDAITYVKGQGFLRMLENYVGETKFRKGIRAYIAAHQYSNTTTADLWTAIETASGKPVARLAADWTTQPGFPLISVAQACEDGKRKVTLLQEQYRLDEPALEDRLWNVPLQVGTVGGRAWTTLLTNRSTTITQGGCEGALVVDPDSVGFFRIQYDRASFDALAANAAQLPDPTRLKFLLDTWSLVTAGRTPLASYLALVAKYGEEPRLAVWESILSNLGTLQNLARGEPESALIRRFVLRFVQPRFDKLGWEPKDGETLEDSRLRPLLAGALARAGDERAIAEARRLFARYTADPSSISPEMLDFVINTAGRYADAATYAALGKALAAATTDEERYRIGGAMTLVLDPALAGRTLDMALSPQTPANLVGNIVTGVGREHPEQAWAFATANRSALVASADAVARNRAVASVVASSSDVRHADMMEHYVAQNFGPDALVEARRIGSGIRVRAAQKARLLPQARAALAAQPR</sequence>
<evidence type="ECO:0000256" key="8">
    <source>
        <dbReference type="ARBA" id="ARBA00023049"/>
    </source>
</evidence>
<keyword evidence="10" id="KW-0732">Signal</keyword>
<evidence type="ECO:0000256" key="6">
    <source>
        <dbReference type="ARBA" id="ARBA00022801"/>
    </source>
</evidence>
<dbReference type="PANTHER" id="PTHR11533">
    <property type="entry name" value="PROTEASE M1 ZINC METALLOPROTEASE"/>
    <property type="match status" value="1"/>
</dbReference>